<dbReference type="InterPro" id="IPR008331">
    <property type="entry name" value="Ferritin_DPS_dom"/>
</dbReference>
<reference evidence="4 5" key="1">
    <citation type="submission" date="2015-01" db="EMBL/GenBank/DDBJ databases">
        <title>Sequencing and annotation of Micromonospora carbonacea strain JXNU-1 genome.</title>
        <authorList>
            <person name="Long Z."/>
            <person name="Huang Y."/>
            <person name="Jiang Y."/>
        </authorList>
    </citation>
    <scope>NUCLEOTIDE SEQUENCE [LARGE SCALE GENOMIC DNA]</scope>
    <source>
        <strain evidence="4 5">JXNU-1</strain>
    </source>
</reference>
<dbReference type="GO" id="GO:0008199">
    <property type="term" value="F:ferric iron binding"/>
    <property type="evidence" value="ECO:0007669"/>
    <property type="project" value="InterPro"/>
</dbReference>
<dbReference type="InterPro" id="IPR023188">
    <property type="entry name" value="DPS_DNA-bd_CS"/>
</dbReference>
<dbReference type="GO" id="GO:0016722">
    <property type="term" value="F:oxidoreductase activity, acting on metal ions"/>
    <property type="evidence" value="ECO:0007669"/>
    <property type="project" value="InterPro"/>
</dbReference>
<dbReference type="OrthoDB" id="9797687at2"/>
<dbReference type="Pfam" id="PF00210">
    <property type="entry name" value="Ferritin"/>
    <property type="match status" value="1"/>
</dbReference>
<dbReference type="RefSeq" id="WP_043968516.1">
    <property type="nucleotide sequence ID" value="NZ_JXSX01000003.1"/>
</dbReference>
<sequence length="155" mass="16635">MAVVDGILDSTDRKTTGEALQQALADLINLGMLAKQAHWNLVGPHFRSLHLQLDELADLARRHADEVAERAAAVGFNPDGRAATVAAQSALPTLDHGDVEEGTAVEVVVDALFALIRTLRQAVADTATSDPISQDLLIGVTAAVEQQHWLFRAQR</sequence>
<comment type="similarity">
    <text evidence="1 2">Belongs to the Dps family.</text>
</comment>
<dbReference type="SUPFAM" id="SSF47240">
    <property type="entry name" value="Ferritin-like"/>
    <property type="match status" value="1"/>
</dbReference>
<dbReference type="PROSITE" id="PS00818">
    <property type="entry name" value="DPS_1"/>
    <property type="match status" value="1"/>
</dbReference>
<evidence type="ECO:0000313" key="5">
    <source>
        <dbReference type="Proteomes" id="UP000032254"/>
    </source>
</evidence>
<dbReference type="InterPro" id="IPR012347">
    <property type="entry name" value="Ferritin-like"/>
</dbReference>
<dbReference type="Proteomes" id="UP000032254">
    <property type="component" value="Unassembled WGS sequence"/>
</dbReference>
<dbReference type="PANTHER" id="PTHR42932:SF2">
    <property type="entry name" value="DNA PROTECTION DURING STARVATION PROTEIN 1"/>
    <property type="match status" value="1"/>
</dbReference>
<dbReference type="InterPro" id="IPR009078">
    <property type="entry name" value="Ferritin-like_SF"/>
</dbReference>
<protein>
    <submittedName>
        <fullName evidence="4">Ferritin</fullName>
    </submittedName>
</protein>
<dbReference type="InterPro" id="IPR002177">
    <property type="entry name" value="DPS_DNA-bd"/>
</dbReference>
<evidence type="ECO:0000313" key="4">
    <source>
        <dbReference type="EMBL" id="KIR61501.1"/>
    </source>
</evidence>
<proteinExistence type="inferred from homology"/>
<dbReference type="AlphaFoldDB" id="A0A0D0WRB1"/>
<dbReference type="PATRIC" id="fig|47853.6.peg.5922"/>
<comment type="caution">
    <text evidence="4">The sequence shown here is derived from an EMBL/GenBank/DDBJ whole genome shotgun (WGS) entry which is preliminary data.</text>
</comment>
<dbReference type="PANTHER" id="PTHR42932">
    <property type="entry name" value="GENERAL STRESS PROTEIN 20U"/>
    <property type="match status" value="1"/>
</dbReference>
<dbReference type="EMBL" id="JXSX01000003">
    <property type="protein sequence ID" value="KIR61501.1"/>
    <property type="molecule type" value="Genomic_DNA"/>
</dbReference>
<accession>A0A0D0WRB1</accession>
<feature type="domain" description="Ferritin/DPS" evidence="3">
    <location>
        <begin position="18"/>
        <end position="154"/>
    </location>
</feature>
<organism evidence="4 5">
    <name type="scientific">Micromonospora haikouensis</name>
    <dbReference type="NCBI Taxonomy" id="686309"/>
    <lineage>
        <taxon>Bacteria</taxon>
        <taxon>Bacillati</taxon>
        <taxon>Actinomycetota</taxon>
        <taxon>Actinomycetes</taxon>
        <taxon>Micromonosporales</taxon>
        <taxon>Micromonosporaceae</taxon>
        <taxon>Micromonospora</taxon>
    </lineage>
</organism>
<dbReference type="CDD" id="cd01043">
    <property type="entry name" value="DPS"/>
    <property type="match status" value="1"/>
</dbReference>
<dbReference type="Gene3D" id="1.20.1260.10">
    <property type="match status" value="1"/>
</dbReference>
<evidence type="ECO:0000256" key="1">
    <source>
        <dbReference type="ARBA" id="ARBA00009497"/>
    </source>
</evidence>
<keyword evidence="5" id="KW-1185">Reference proteome</keyword>
<dbReference type="GeneID" id="301307904"/>
<gene>
    <name evidence="4" type="ORF">TK50_28245</name>
</gene>
<dbReference type="PIRSF" id="PIRSF005900">
    <property type="entry name" value="Dps"/>
    <property type="match status" value="1"/>
</dbReference>
<evidence type="ECO:0000259" key="3">
    <source>
        <dbReference type="Pfam" id="PF00210"/>
    </source>
</evidence>
<evidence type="ECO:0000256" key="2">
    <source>
        <dbReference type="RuleBase" id="RU003875"/>
    </source>
</evidence>
<name>A0A0D0WRB1_9ACTN</name>
<dbReference type="PRINTS" id="PR01346">
    <property type="entry name" value="HELNAPAPROT"/>
</dbReference>